<dbReference type="InterPro" id="IPR050121">
    <property type="entry name" value="Cytochrome_P450_monoxygenase"/>
</dbReference>
<dbReference type="PANTHER" id="PTHR24305">
    <property type="entry name" value="CYTOCHROME P450"/>
    <property type="match status" value="1"/>
</dbReference>
<dbReference type="PRINTS" id="PR00463">
    <property type="entry name" value="EP450I"/>
</dbReference>
<comment type="cofactor">
    <cofactor evidence="2">
        <name>heme</name>
        <dbReference type="ChEBI" id="CHEBI:30413"/>
    </cofactor>
</comment>
<accession>A0A6A5XQX4</accession>
<evidence type="ECO:0000313" key="4">
    <source>
        <dbReference type="EMBL" id="KAF2015678.1"/>
    </source>
</evidence>
<dbReference type="PANTHER" id="PTHR24305:SF166">
    <property type="entry name" value="CYTOCHROME P450 12A4, MITOCHONDRIAL-RELATED"/>
    <property type="match status" value="1"/>
</dbReference>
<evidence type="ECO:0000256" key="3">
    <source>
        <dbReference type="SAM" id="SignalP"/>
    </source>
</evidence>
<dbReference type="PRINTS" id="PR00385">
    <property type="entry name" value="P450"/>
</dbReference>
<feature type="chain" id="PRO_5025397284" evidence="3">
    <location>
        <begin position="19"/>
        <end position="557"/>
    </location>
</feature>
<dbReference type="SUPFAM" id="SSF48264">
    <property type="entry name" value="Cytochrome P450"/>
    <property type="match status" value="1"/>
</dbReference>
<keyword evidence="5" id="KW-1185">Reference proteome</keyword>
<gene>
    <name evidence="4" type="ORF">BU24DRAFT_183166</name>
</gene>
<dbReference type="CDD" id="cd11070">
    <property type="entry name" value="CYP56-like"/>
    <property type="match status" value="1"/>
</dbReference>
<dbReference type="Gene3D" id="1.10.630.10">
    <property type="entry name" value="Cytochrome P450"/>
    <property type="match status" value="1"/>
</dbReference>
<keyword evidence="3" id="KW-0732">Signal</keyword>
<evidence type="ECO:0000256" key="2">
    <source>
        <dbReference type="PIRSR" id="PIRSR602401-1"/>
    </source>
</evidence>
<dbReference type="InterPro" id="IPR036396">
    <property type="entry name" value="Cyt_P450_sf"/>
</dbReference>
<name>A0A6A5XQX4_9PLEO</name>
<organism evidence="4 5">
    <name type="scientific">Aaosphaeria arxii CBS 175.79</name>
    <dbReference type="NCBI Taxonomy" id="1450172"/>
    <lineage>
        <taxon>Eukaryota</taxon>
        <taxon>Fungi</taxon>
        <taxon>Dikarya</taxon>
        <taxon>Ascomycota</taxon>
        <taxon>Pezizomycotina</taxon>
        <taxon>Dothideomycetes</taxon>
        <taxon>Pleosporomycetidae</taxon>
        <taxon>Pleosporales</taxon>
        <taxon>Pleosporales incertae sedis</taxon>
        <taxon>Aaosphaeria</taxon>
    </lineage>
</organism>
<keyword evidence="2" id="KW-0408">Iron</keyword>
<dbReference type="GO" id="GO:0005506">
    <property type="term" value="F:iron ion binding"/>
    <property type="evidence" value="ECO:0007669"/>
    <property type="project" value="InterPro"/>
</dbReference>
<dbReference type="GO" id="GO:0020037">
    <property type="term" value="F:heme binding"/>
    <property type="evidence" value="ECO:0007669"/>
    <property type="project" value="InterPro"/>
</dbReference>
<sequence length="557" mass="63345">MMFVKLVVSSIFSYLSWSLVTLQINHRRASTMGIPLIRLPTDPLNVFFQVLEPHIFRLLDALPISLPECIYCLRRGWYFKDKADMHLKYGPVWALVTPRDIHVHLSDSEAIHEVFSRRADFIRPSKMYELLEVYGPCISTADVKNWPRHRKILAAPFSESAMSYVWSESLHQTQQMMQTWISAPRVSSVGKDMRTLSLNVLAAIGFRRSFHFRGSNNNATIREDGMFSYRDALQIVLDNVILLMLIPRRYLTYSWMPASLQRIGHAASDFKKHMVQMLDEETRLLSEGKKGSGSLMTSFIQAQARSERSKDTGSNAPQGLSVDEIFGNIFVINFAGHDTTANTLAFSTLLLAAHPAVQEWVAEEVTSVISGKPEEEWNYADLFPRLKRCQAVLLETLRLYPPIMALPKSTNEYPQPLQVGDRRIVIPPRTGVQPNIIATQTHPQYWGPDPRAWRPSRWITTSSGDQEGLVTPPRDTFLPWSDGPQNCPGMNFSQVEFVAVLARLLFRHRLQVIKERPLETDAEATARVLRVVNECDAQMLLRMLDPDRVSVACVPAL</sequence>
<proteinExistence type="inferred from homology"/>
<comment type="similarity">
    <text evidence="1">Belongs to the cytochrome P450 family.</text>
</comment>
<dbReference type="AlphaFoldDB" id="A0A6A5XQX4"/>
<feature type="signal peptide" evidence="3">
    <location>
        <begin position="1"/>
        <end position="18"/>
    </location>
</feature>
<dbReference type="Pfam" id="PF00067">
    <property type="entry name" value="p450"/>
    <property type="match status" value="1"/>
</dbReference>
<evidence type="ECO:0000313" key="5">
    <source>
        <dbReference type="Proteomes" id="UP000799778"/>
    </source>
</evidence>
<feature type="binding site" description="axial binding residue" evidence="2">
    <location>
        <position position="487"/>
    </location>
    <ligand>
        <name>heme</name>
        <dbReference type="ChEBI" id="CHEBI:30413"/>
    </ligand>
    <ligandPart>
        <name>Fe</name>
        <dbReference type="ChEBI" id="CHEBI:18248"/>
    </ligandPart>
</feature>
<keyword evidence="2" id="KW-0479">Metal-binding</keyword>
<dbReference type="InterPro" id="IPR001128">
    <property type="entry name" value="Cyt_P450"/>
</dbReference>
<dbReference type="GO" id="GO:0016705">
    <property type="term" value="F:oxidoreductase activity, acting on paired donors, with incorporation or reduction of molecular oxygen"/>
    <property type="evidence" value="ECO:0007669"/>
    <property type="project" value="InterPro"/>
</dbReference>
<dbReference type="EMBL" id="ML978069">
    <property type="protein sequence ID" value="KAF2015678.1"/>
    <property type="molecule type" value="Genomic_DNA"/>
</dbReference>
<evidence type="ECO:0000256" key="1">
    <source>
        <dbReference type="ARBA" id="ARBA00010617"/>
    </source>
</evidence>
<keyword evidence="2" id="KW-0349">Heme</keyword>
<protein>
    <submittedName>
        <fullName evidence="4">Cytochrome P450</fullName>
    </submittedName>
</protein>
<dbReference type="Proteomes" id="UP000799778">
    <property type="component" value="Unassembled WGS sequence"/>
</dbReference>
<dbReference type="RefSeq" id="XP_033384017.1">
    <property type="nucleotide sequence ID" value="XM_033521641.1"/>
</dbReference>
<reference evidence="4" key="1">
    <citation type="journal article" date="2020" name="Stud. Mycol.">
        <title>101 Dothideomycetes genomes: a test case for predicting lifestyles and emergence of pathogens.</title>
        <authorList>
            <person name="Haridas S."/>
            <person name="Albert R."/>
            <person name="Binder M."/>
            <person name="Bloem J."/>
            <person name="Labutti K."/>
            <person name="Salamov A."/>
            <person name="Andreopoulos B."/>
            <person name="Baker S."/>
            <person name="Barry K."/>
            <person name="Bills G."/>
            <person name="Bluhm B."/>
            <person name="Cannon C."/>
            <person name="Castanera R."/>
            <person name="Culley D."/>
            <person name="Daum C."/>
            <person name="Ezra D."/>
            <person name="Gonzalez J."/>
            <person name="Henrissat B."/>
            <person name="Kuo A."/>
            <person name="Liang C."/>
            <person name="Lipzen A."/>
            <person name="Lutzoni F."/>
            <person name="Magnuson J."/>
            <person name="Mondo S."/>
            <person name="Nolan M."/>
            <person name="Ohm R."/>
            <person name="Pangilinan J."/>
            <person name="Park H.-J."/>
            <person name="Ramirez L."/>
            <person name="Alfaro M."/>
            <person name="Sun H."/>
            <person name="Tritt A."/>
            <person name="Yoshinaga Y."/>
            <person name="Zwiers L.-H."/>
            <person name="Turgeon B."/>
            <person name="Goodwin S."/>
            <person name="Spatafora J."/>
            <person name="Crous P."/>
            <person name="Grigoriev I."/>
        </authorList>
    </citation>
    <scope>NUCLEOTIDE SEQUENCE</scope>
    <source>
        <strain evidence="4">CBS 175.79</strain>
    </source>
</reference>
<dbReference type="OrthoDB" id="1470350at2759"/>
<dbReference type="InterPro" id="IPR002401">
    <property type="entry name" value="Cyt_P450_E_grp-I"/>
</dbReference>
<dbReference type="GO" id="GO:0004497">
    <property type="term" value="F:monooxygenase activity"/>
    <property type="evidence" value="ECO:0007669"/>
    <property type="project" value="InterPro"/>
</dbReference>
<dbReference type="GeneID" id="54279038"/>